<gene>
    <name evidence="4" type="primary">pdxJ</name>
    <name evidence="6" type="ORF">Rumeso_00352</name>
</gene>
<feature type="binding site" evidence="4">
    <location>
        <position position="21"/>
    </location>
    <ligand>
        <name>3-amino-2-oxopropyl phosphate</name>
        <dbReference type="ChEBI" id="CHEBI:57279"/>
    </ligand>
</feature>
<feature type="binding site" evidence="4">
    <location>
        <begin position="12"/>
        <end position="13"/>
    </location>
    <ligand>
        <name>1-deoxy-D-xylulose 5-phosphate</name>
        <dbReference type="ChEBI" id="CHEBI:57792"/>
    </ligand>
</feature>
<feature type="active site" description="Proton acceptor" evidence="4">
    <location>
        <position position="73"/>
    </location>
</feature>
<dbReference type="PATRIC" id="fig|442562.3.peg.351"/>
<dbReference type="Pfam" id="PF03740">
    <property type="entry name" value="PdxJ"/>
    <property type="match status" value="1"/>
</dbReference>
<reference evidence="6 7" key="1">
    <citation type="submission" date="2013-02" db="EMBL/GenBank/DDBJ databases">
        <authorList>
            <person name="Fiebig A."/>
            <person name="Goeker M."/>
            <person name="Klenk H.-P.P."/>
        </authorList>
    </citation>
    <scope>NUCLEOTIDE SEQUENCE [LARGE SCALE GENOMIC DNA]</scope>
    <source>
        <strain evidence="6 7">DSM 19309</strain>
    </source>
</reference>
<dbReference type="CDD" id="cd00003">
    <property type="entry name" value="PNPsynthase"/>
    <property type="match status" value="1"/>
</dbReference>
<dbReference type="PANTHER" id="PTHR30456:SF0">
    <property type="entry name" value="PYRIDOXINE 5'-PHOSPHATE SYNTHASE"/>
    <property type="match status" value="1"/>
</dbReference>
<dbReference type="AlphaFoldDB" id="A0A017HUL7"/>
<sequence>MAERLRLGVNIDHVATVRNARGTAFPDPVRAALIAEAAGADGITAHLREDRRHIGDRDIERLMGSLTKPLNFEMAATGEMQAIALRHRPHAICVVPERREERTTEGGLDVAGAEERIAGFIAPLREMGARVSLFIGADPRQVEAAARVGAAVIEIHTGAYCDAHHEGHEAERDAELGRIRAAAAQAHGLGLEVHGGHGLTYETVAPIAAIPEMRELNIGHFLIGEAIMQGLAPAIAEMRRRMDAAREGI</sequence>
<proteinExistence type="inferred from homology"/>
<comment type="subcellular location">
    <subcellularLocation>
        <location evidence="4">Cytoplasm</location>
    </subcellularLocation>
</comment>
<dbReference type="UniPathway" id="UPA00244">
    <property type="reaction ID" value="UER00313"/>
</dbReference>
<feature type="active site" description="Proton donor" evidence="4">
    <location>
        <position position="197"/>
    </location>
</feature>
<accession>A0A017HUL7</accession>
<comment type="catalytic activity">
    <reaction evidence="4">
        <text>3-amino-2-oxopropyl phosphate + 1-deoxy-D-xylulose 5-phosphate = pyridoxine 5'-phosphate + phosphate + 2 H2O + H(+)</text>
        <dbReference type="Rhea" id="RHEA:15265"/>
        <dbReference type="ChEBI" id="CHEBI:15377"/>
        <dbReference type="ChEBI" id="CHEBI:15378"/>
        <dbReference type="ChEBI" id="CHEBI:43474"/>
        <dbReference type="ChEBI" id="CHEBI:57279"/>
        <dbReference type="ChEBI" id="CHEBI:57792"/>
        <dbReference type="ChEBI" id="CHEBI:58589"/>
        <dbReference type="EC" id="2.6.99.2"/>
    </reaction>
</comment>
<dbReference type="GO" id="GO:0008615">
    <property type="term" value="P:pyridoxine biosynthetic process"/>
    <property type="evidence" value="ECO:0007669"/>
    <property type="project" value="UniProtKB-UniRule"/>
</dbReference>
<feature type="site" description="Transition state stabilizer" evidence="4">
    <location>
        <position position="154"/>
    </location>
</feature>
<feature type="binding site" evidence="4">
    <location>
        <position position="48"/>
    </location>
    <ligand>
        <name>1-deoxy-D-xylulose 5-phosphate</name>
        <dbReference type="ChEBI" id="CHEBI:57792"/>
    </ligand>
</feature>
<dbReference type="Gene3D" id="3.20.20.70">
    <property type="entry name" value="Aldolase class I"/>
    <property type="match status" value="1"/>
</dbReference>
<keyword evidence="3 4" id="KW-0664">Pyridoxine biosynthesis</keyword>
<comment type="pathway">
    <text evidence="4">Cofactor biosynthesis; pyridoxine 5'-phosphate biosynthesis; pyridoxine 5'-phosphate from D-erythrose 4-phosphate: step 5/5.</text>
</comment>
<evidence type="ECO:0000256" key="2">
    <source>
        <dbReference type="ARBA" id="ARBA00022679"/>
    </source>
</evidence>
<keyword evidence="2 4" id="KW-0808">Transferase</keyword>
<dbReference type="InterPro" id="IPR013785">
    <property type="entry name" value="Aldolase_TIM"/>
</dbReference>
<feature type="binding site" evidence="4">
    <location>
        <position position="198"/>
    </location>
    <ligand>
        <name>3-amino-2-oxopropyl phosphate</name>
        <dbReference type="ChEBI" id="CHEBI:57279"/>
    </ligand>
</feature>
<keyword evidence="7" id="KW-1185">Reference proteome</keyword>
<dbReference type="OrthoDB" id="9806590at2"/>
<feature type="active site" description="Proton acceptor" evidence="4">
    <location>
        <position position="46"/>
    </location>
</feature>
<name>A0A017HUL7_9RHOB</name>
<protein>
    <recommendedName>
        <fullName evidence="4 5">Pyridoxine 5'-phosphate synthase</fullName>
        <shortName evidence="4">PNP synthase</shortName>
        <ecNumber evidence="4 5">2.6.99.2</ecNumber>
    </recommendedName>
</protein>
<dbReference type="NCBIfam" id="NF003625">
    <property type="entry name" value="PRK05265.1-3"/>
    <property type="match status" value="1"/>
</dbReference>
<keyword evidence="1 4" id="KW-0963">Cytoplasm</keyword>
<evidence type="ECO:0000256" key="5">
    <source>
        <dbReference type="NCBIfam" id="TIGR00559"/>
    </source>
</evidence>
<dbReference type="EC" id="2.6.99.2" evidence="4 5"/>
<comment type="subunit">
    <text evidence="4">Homooctamer; tetramer of dimers.</text>
</comment>
<feature type="binding site" evidence="4">
    <location>
        <position position="103"/>
    </location>
    <ligand>
        <name>1-deoxy-D-xylulose 5-phosphate</name>
        <dbReference type="ChEBI" id="CHEBI:57792"/>
    </ligand>
</feature>
<dbReference type="InterPro" id="IPR004569">
    <property type="entry name" value="PyrdxlP_synth_PdxJ"/>
</dbReference>
<dbReference type="NCBIfam" id="NF003624">
    <property type="entry name" value="PRK05265.1-2"/>
    <property type="match status" value="1"/>
</dbReference>
<dbReference type="InterPro" id="IPR036130">
    <property type="entry name" value="Pyridoxine-5'_phos_synth"/>
</dbReference>
<feature type="binding site" evidence="4">
    <location>
        <position position="53"/>
    </location>
    <ligand>
        <name>1-deoxy-D-xylulose 5-phosphate</name>
        <dbReference type="ChEBI" id="CHEBI:57792"/>
    </ligand>
</feature>
<evidence type="ECO:0000313" key="7">
    <source>
        <dbReference type="Proteomes" id="UP000019666"/>
    </source>
</evidence>
<organism evidence="6 7">
    <name type="scientific">Rubellimicrobium mesophilum DSM 19309</name>
    <dbReference type="NCBI Taxonomy" id="442562"/>
    <lineage>
        <taxon>Bacteria</taxon>
        <taxon>Pseudomonadati</taxon>
        <taxon>Pseudomonadota</taxon>
        <taxon>Alphaproteobacteria</taxon>
        <taxon>Rhodobacterales</taxon>
        <taxon>Roseobacteraceae</taxon>
        <taxon>Rubellimicrobium</taxon>
    </lineage>
</organism>
<evidence type="ECO:0000256" key="4">
    <source>
        <dbReference type="HAMAP-Rule" id="MF_00279"/>
    </source>
</evidence>
<dbReference type="Proteomes" id="UP000019666">
    <property type="component" value="Unassembled WGS sequence"/>
</dbReference>
<evidence type="ECO:0000313" key="6">
    <source>
        <dbReference type="EMBL" id="EYD78015.1"/>
    </source>
</evidence>
<comment type="caution">
    <text evidence="6">The sequence shown here is derived from an EMBL/GenBank/DDBJ whole genome shotgun (WGS) entry which is preliminary data.</text>
</comment>
<comment type="similarity">
    <text evidence="4">Belongs to the PNP synthase family.</text>
</comment>
<dbReference type="RefSeq" id="WP_037280352.1">
    <property type="nucleotide sequence ID" value="NZ_KK088572.1"/>
</dbReference>
<feature type="binding site" evidence="4">
    <location>
        <begin position="219"/>
        <end position="220"/>
    </location>
    <ligand>
        <name>3-amino-2-oxopropyl phosphate</name>
        <dbReference type="ChEBI" id="CHEBI:57279"/>
    </ligand>
</feature>
<evidence type="ECO:0000256" key="3">
    <source>
        <dbReference type="ARBA" id="ARBA00023096"/>
    </source>
</evidence>
<dbReference type="GO" id="GO:0005829">
    <property type="term" value="C:cytosol"/>
    <property type="evidence" value="ECO:0007669"/>
    <property type="project" value="TreeGrafter"/>
</dbReference>
<dbReference type="HOGENOM" id="CLU_074563_0_0_5"/>
<feature type="binding site" evidence="4">
    <location>
        <position position="10"/>
    </location>
    <ligand>
        <name>3-amino-2-oxopropyl phosphate</name>
        <dbReference type="ChEBI" id="CHEBI:57279"/>
    </ligand>
</feature>
<evidence type="ECO:0000256" key="1">
    <source>
        <dbReference type="ARBA" id="ARBA00022490"/>
    </source>
</evidence>
<dbReference type="EMBL" id="AOSK01000018">
    <property type="protein sequence ID" value="EYD78015.1"/>
    <property type="molecule type" value="Genomic_DNA"/>
</dbReference>
<dbReference type="NCBIfam" id="TIGR00559">
    <property type="entry name" value="pdxJ"/>
    <property type="match status" value="1"/>
</dbReference>
<dbReference type="NCBIfam" id="NF003627">
    <property type="entry name" value="PRK05265.1-5"/>
    <property type="match status" value="1"/>
</dbReference>
<dbReference type="STRING" id="442562.Rumeso_00352"/>
<dbReference type="PANTHER" id="PTHR30456">
    <property type="entry name" value="PYRIDOXINE 5'-PHOSPHATE SYNTHASE"/>
    <property type="match status" value="1"/>
</dbReference>
<dbReference type="HAMAP" id="MF_00279">
    <property type="entry name" value="PdxJ"/>
    <property type="match status" value="1"/>
</dbReference>
<dbReference type="SUPFAM" id="SSF63892">
    <property type="entry name" value="Pyridoxine 5'-phosphate synthase"/>
    <property type="match status" value="1"/>
</dbReference>
<dbReference type="GO" id="GO:0033856">
    <property type="term" value="F:pyridoxine 5'-phosphate synthase activity"/>
    <property type="evidence" value="ECO:0007669"/>
    <property type="project" value="UniProtKB-UniRule"/>
</dbReference>
<comment type="function">
    <text evidence="4">Catalyzes the complicated ring closure reaction between the two acyclic compounds 1-deoxy-D-xylulose-5-phosphate (DXP) and 3-amino-2-oxopropyl phosphate (1-amino-acetone-3-phosphate or AAP) to form pyridoxine 5'-phosphate (PNP) and inorganic phosphate.</text>
</comment>